<dbReference type="RefSeq" id="WP_105238446.1">
    <property type="nucleotide sequence ID" value="NZ_CP023270.1"/>
</dbReference>
<dbReference type="OrthoDB" id="8650336at2"/>
<dbReference type="Gene3D" id="2.180.10.10">
    <property type="entry name" value="RHS repeat-associated core"/>
    <property type="match status" value="1"/>
</dbReference>
<dbReference type="EMBL" id="CP023270">
    <property type="protein sequence ID" value="AVJ27575.1"/>
    <property type="molecule type" value="Genomic_DNA"/>
</dbReference>
<keyword evidence="1" id="KW-0732">Signal</keyword>
<gene>
    <name evidence="2" type="ORF">CLM73_10920</name>
</gene>
<sequence>MRDRLCRVAFSAALASASVLHAAPALAACGAADSGFSESGALTALRVSVDVTQSRVLLGRKGERIATHPQPIWLSASGDPLPRTWMDKVDWTAYRVDDGKGAAHAQLFFDADGRLCRVQRLERRALGTPTVSGGHAFEYDADGDLLRVAEYERTQDAAYTLVGQVCLRRDAHGALQAFIAGPCGDAMDAAPGRRYVRDAAGRLLRVIDAAANEPVAVQTYDEQGRPAARYVRRQSPFSSPDGNDGPGAYAEPVALRDRLHVIEREALSRLSTEVAGNAWRIVRLKDDIALDDADMVSWDPGSQTVLAEGVTGDQGQCALDPAAQQKVWKAMQAEPGRILWYTDPMSRLVLVPAMPAATWRACTNPANVSRDACL</sequence>
<keyword evidence="3" id="KW-1185">Reference proteome</keyword>
<protein>
    <submittedName>
        <fullName evidence="2">Uncharacterized protein</fullName>
    </submittedName>
</protein>
<feature type="chain" id="PRO_5015690399" evidence="1">
    <location>
        <begin position="28"/>
        <end position="374"/>
    </location>
</feature>
<feature type="signal peptide" evidence="1">
    <location>
        <begin position="1"/>
        <end position="27"/>
    </location>
</feature>
<organism evidence="2 3">
    <name type="scientific">Achromobacter spanius</name>
    <dbReference type="NCBI Taxonomy" id="217203"/>
    <lineage>
        <taxon>Bacteria</taxon>
        <taxon>Pseudomonadati</taxon>
        <taxon>Pseudomonadota</taxon>
        <taxon>Betaproteobacteria</taxon>
        <taxon>Burkholderiales</taxon>
        <taxon>Alcaligenaceae</taxon>
        <taxon>Achromobacter</taxon>
    </lineage>
</organism>
<dbReference type="PROSITE" id="PS51257">
    <property type="entry name" value="PROKAR_LIPOPROTEIN"/>
    <property type="match status" value="1"/>
</dbReference>
<evidence type="ECO:0000313" key="3">
    <source>
        <dbReference type="Proteomes" id="UP000239477"/>
    </source>
</evidence>
<evidence type="ECO:0000256" key="1">
    <source>
        <dbReference type="SAM" id="SignalP"/>
    </source>
</evidence>
<dbReference type="AlphaFoldDB" id="A0A2S0I6D9"/>
<name>A0A2S0I6D9_9BURK</name>
<evidence type="ECO:0000313" key="2">
    <source>
        <dbReference type="EMBL" id="AVJ27575.1"/>
    </source>
</evidence>
<dbReference type="Proteomes" id="UP000239477">
    <property type="component" value="Chromosome"/>
</dbReference>
<reference evidence="2 3" key="1">
    <citation type="submission" date="2017-09" db="EMBL/GenBank/DDBJ databases">
        <title>Genomic, metabolic, and phenotypic characteristics of bacterial isolates from the natural microbiome of the model nematode Caenorhabditis elegans.</title>
        <authorList>
            <person name="Zimmermann J."/>
            <person name="Obeng N."/>
            <person name="Yang W."/>
            <person name="Obeng O."/>
            <person name="Kissoyan K."/>
            <person name="Pees B."/>
            <person name="Dirksen P."/>
            <person name="Hoppner M."/>
            <person name="Franke A."/>
            <person name="Rosenstiel P."/>
            <person name="Leippe M."/>
            <person name="Dierking K."/>
            <person name="Kaleta C."/>
            <person name="Schulenburg H."/>
        </authorList>
    </citation>
    <scope>NUCLEOTIDE SEQUENCE [LARGE SCALE GENOMIC DNA]</scope>
    <source>
        <strain evidence="2 3">MYb73</strain>
    </source>
</reference>
<proteinExistence type="predicted"/>
<accession>A0A2S0I6D9</accession>